<gene>
    <name evidence="7" type="ORF">PFTANZ_03678</name>
</gene>
<dbReference type="OrthoDB" id="377144at2759"/>
<evidence type="ECO:0000313" key="7">
    <source>
        <dbReference type="EMBL" id="ETW35624.1"/>
    </source>
</evidence>
<dbReference type="InterPro" id="IPR027417">
    <property type="entry name" value="P-loop_NTPase"/>
</dbReference>
<evidence type="ECO:0000256" key="6">
    <source>
        <dbReference type="ARBA" id="ARBA00023242"/>
    </source>
</evidence>
<protein>
    <submittedName>
        <fullName evidence="7">Uncharacterized protein</fullName>
    </submittedName>
</protein>
<dbReference type="Gene3D" id="3.40.50.300">
    <property type="entry name" value="P-loop containing nucleotide triphosphate hydrolases"/>
    <property type="match status" value="1"/>
</dbReference>
<dbReference type="EMBL" id="KI926462">
    <property type="protein sequence ID" value="ETW35624.1"/>
    <property type="molecule type" value="Genomic_DNA"/>
</dbReference>
<dbReference type="PANTHER" id="PTHR46239:SF1">
    <property type="entry name" value="DNA REPAIR PROTEIN RAD51 HOMOLOG 3"/>
    <property type="match status" value="1"/>
</dbReference>
<dbReference type="Proteomes" id="UP000030708">
    <property type="component" value="Unassembled WGS sequence"/>
</dbReference>
<evidence type="ECO:0000256" key="4">
    <source>
        <dbReference type="ARBA" id="ARBA00022840"/>
    </source>
</evidence>
<evidence type="ECO:0000256" key="1">
    <source>
        <dbReference type="ARBA" id="ARBA00004123"/>
    </source>
</evidence>
<accession>A0A024W3X2</accession>
<keyword evidence="3" id="KW-0227">DNA damage</keyword>
<evidence type="ECO:0000256" key="2">
    <source>
        <dbReference type="ARBA" id="ARBA00022741"/>
    </source>
</evidence>
<reference evidence="7 8" key="1">
    <citation type="submission" date="2013-02" db="EMBL/GenBank/DDBJ databases">
        <title>The Genome Annotation of Plasmodium falciparum Tanzania (2000708).</title>
        <authorList>
            <consortium name="The Broad Institute Genome Sequencing Platform"/>
            <consortium name="The Broad Institute Genome Sequencing Center for Infectious Disease"/>
            <person name="Neafsey D."/>
            <person name="Hoffman S."/>
            <person name="Volkman S."/>
            <person name="Rosenthal P."/>
            <person name="Walker B."/>
            <person name="Young S.K."/>
            <person name="Zeng Q."/>
            <person name="Gargeya S."/>
            <person name="Fitzgerald M."/>
            <person name="Haas B."/>
            <person name="Abouelleil A."/>
            <person name="Allen A.W."/>
            <person name="Alvarado L."/>
            <person name="Arachchi H.M."/>
            <person name="Berlin A.M."/>
            <person name="Chapman S.B."/>
            <person name="Gainer-Dewar J."/>
            <person name="Goldberg J."/>
            <person name="Griggs A."/>
            <person name="Gujja S."/>
            <person name="Hansen M."/>
            <person name="Howarth C."/>
            <person name="Imamovic A."/>
            <person name="Ireland A."/>
            <person name="Larimer J."/>
            <person name="McCowan C."/>
            <person name="Murphy C."/>
            <person name="Pearson M."/>
            <person name="Poon T.W."/>
            <person name="Priest M."/>
            <person name="Roberts A."/>
            <person name="Saif S."/>
            <person name="Shea T."/>
            <person name="Sisk P."/>
            <person name="Sykes S."/>
            <person name="Wortman J."/>
            <person name="Nusbaum C."/>
            <person name="Birren B."/>
        </authorList>
    </citation>
    <scope>NUCLEOTIDE SEQUENCE [LARGE SCALE GENOMIC DNA]</scope>
    <source>
        <strain evidence="8">Tanzania (2000708)</strain>
    </source>
</reference>
<dbReference type="eggNOG" id="ENOG502T0TP">
    <property type="taxonomic scope" value="Eukaryota"/>
</dbReference>
<proteinExistence type="predicted"/>
<dbReference type="GO" id="GO:0033065">
    <property type="term" value="C:Rad51C-XRCC3 complex"/>
    <property type="evidence" value="ECO:0007669"/>
    <property type="project" value="TreeGrafter"/>
</dbReference>
<sequence>MIYSSLEKIKKLMNRYTKFCSEKKGIPFLLLLEKTNKYIKEYISCNIYKNYSQDFIFFMDIFNHYLFKYIYNISFSHVFKNLQLLKIFNFYELINVINYIYEHIQTYSSSSSYYHFNKYIPHDLGIVVIDNLNYIFKGCPLNNNINIYYELEMILNKLSILSLEKHICILITNHENNYFTRHETFNKKNDNSFYKIISPYIYNNIHLKIINQKIFFEYNYPKKHTKKRKQDTNQNTNNISKKKNEQIITNVADDIKHNIQQNEDCTLYNVYSSDDDQSLDQMDVQEKEDDNSFYEKKYNLRYIKIKGKKKSTFCFFEINKYGIETMLM</sequence>
<evidence type="ECO:0000256" key="5">
    <source>
        <dbReference type="ARBA" id="ARBA00023204"/>
    </source>
</evidence>
<comment type="subcellular location">
    <subcellularLocation>
        <location evidence="1">Nucleus</location>
    </subcellularLocation>
</comment>
<dbReference type="SUPFAM" id="SSF52540">
    <property type="entry name" value="P-loop containing nucleoside triphosphate hydrolases"/>
    <property type="match status" value="1"/>
</dbReference>
<keyword evidence="2" id="KW-0547">Nucleotide-binding</keyword>
<keyword evidence="5" id="KW-0234">DNA repair</keyword>
<dbReference type="InterPro" id="IPR052093">
    <property type="entry name" value="HR_Repair_Mediator"/>
</dbReference>
<evidence type="ECO:0000256" key="3">
    <source>
        <dbReference type="ARBA" id="ARBA00022763"/>
    </source>
</evidence>
<evidence type="ECO:0000313" key="8">
    <source>
        <dbReference type="Proteomes" id="UP000030708"/>
    </source>
</evidence>
<dbReference type="GO" id="GO:0005524">
    <property type="term" value="F:ATP binding"/>
    <property type="evidence" value="ECO:0007669"/>
    <property type="project" value="UniProtKB-KW"/>
</dbReference>
<dbReference type="GO" id="GO:0033063">
    <property type="term" value="C:Rad51B-Rad51C-Rad51D-XRCC2 complex"/>
    <property type="evidence" value="ECO:0007669"/>
    <property type="project" value="TreeGrafter"/>
</dbReference>
<dbReference type="GO" id="GO:0008821">
    <property type="term" value="F:crossover junction DNA endonuclease activity"/>
    <property type="evidence" value="ECO:0007669"/>
    <property type="project" value="TreeGrafter"/>
</dbReference>
<dbReference type="GO" id="GO:0007131">
    <property type="term" value="P:reciprocal meiotic recombination"/>
    <property type="evidence" value="ECO:0007669"/>
    <property type="project" value="TreeGrafter"/>
</dbReference>
<dbReference type="GO" id="GO:0000707">
    <property type="term" value="P:meiotic DNA recombinase assembly"/>
    <property type="evidence" value="ECO:0007669"/>
    <property type="project" value="TreeGrafter"/>
</dbReference>
<dbReference type="PANTHER" id="PTHR46239">
    <property type="entry name" value="DNA REPAIR PROTEIN RAD51 HOMOLOG 3 RAD51C"/>
    <property type="match status" value="1"/>
</dbReference>
<organism evidence="7 8">
    <name type="scientific">Plasmodium falciparum Tanzania</name>
    <name type="common">2000708</name>
    <dbReference type="NCBI Taxonomy" id="1036725"/>
    <lineage>
        <taxon>Eukaryota</taxon>
        <taxon>Sar</taxon>
        <taxon>Alveolata</taxon>
        <taxon>Apicomplexa</taxon>
        <taxon>Aconoidasida</taxon>
        <taxon>Haemosporida</taxon>
        <taxon>Plasmodiidae</taxon>
        <taxon>Plasmodium</taxon>
        <taxon>Plasmodium (Laverania)</taxon>
    </lineage>
</organism>
<keyword evidence="6" id="KW-0539">Nucleus</keyword>
<dbReference type="GO" id="GO:0000400">
    <property type="term" value="F:four-way junction DNA binding"/>
    <property type="evidence" value="ECO:0007669"/>
    <property type="project" value="TreeGrafter"/>
</dbReference>
<reference evidence="7 8" key="2">
    <citation type="submission" date="2013-02" db="EMBL/GenBank/DDBJ databases">
        <title>The Genome Sequence of Plasmodium falciparum Tanzania (2000708).</title>
        <authorList>
            <consortium name="The Broad Institute Genome Sequencing Platform"/>
            <consortium name="The Broad Institute Genome Sequencing Center for Infectious Disease"/>
            <person name="Neafsey D."/>
            <person name="Cheeseman I."/>
            <person name="Volkman S."/>
            <person name="Adams J."/>
            <person name="Walker B."/>
            <person name="Young S.K."/>
            <person name="Zeng Q."/>
            <person name="Gargeya S."/>
            <person name="Fitzgerald M."/>
            <person name="Haas B."/>
            <person name="Abouelleil A."/>
            <person name="Alvarado L."/>
            <person name="Arachchi H.M."/>
            <person name="Berlin A.M."/>
            <person name="Chapman S.B."/>
            <person name="Dewar J."/>
            <person name="Goldberg J."/>
            <person name="Griggs A."/>
            <person name="Gujja S."/>
            <person name="Hansen M."/>
            <person name="Howarth C."/>
            <person name="Imamovic A."/>
            <person name="Larimer J."/>
            <person name="McCowan C."/>
            <person name="Murphy C."/>
            <person name="Neiman D."/>
            <person name="Pearson M."/>
            <person name="Priest M."/>
            <person name="Roberts A."/>
            <person name="Saif S."/>
            <person name="Shea T."/>
            <person name="Sisk P."/>
            <person name="Sykes S."/>
            <person name="Wortman J."/>
            <person name="Nusbaum C."/>
            <person name="Birren B."/>
        </authorList>
    </citation>
    <scope>NUCLEOTIDE SEQUENCE [LARGE SCALE GENOMIC DNA]</scope>
    <source>
        <strain evidence="8">Tanzania (2000708)</strain>
    </source>
</reference>
<name>A0A024W3X2_PLAFA</name>
<keyword evidence="4" id="KW-0067">ATP-binding</keyword>
<dbReference type="AlphaFoldDB" id="A0A024W3X2"/>
<dbReference type="GO" id="GO:0005657">
    <property type="term" value="C:replication fork"/>
    <property type="evidence" value="ECO:0007669"/>
    <property type="project" value="TreeGrafter"/>
</dbReference>